<accession>A0A2M6W6F6</accession>
<gene>
    <name evidence="2" type="ORF">COU29_01135</name>
</gene>
<dbReference type="Proteomes" id="UP000231426">
    <property type="component" value="Unassembled WGS sequence"/>
</dbReference>
<proteinExistence type="predicted"/>
<evidence type="ECO:0008006" key="4">
    <source>
        <dbReference type="Google" id="ProtNLM"/>
    </source>
</evidence>
<keyword evidence="1" id="KW-0472">Membrane</keyword>
<comment type="caution">
    <text evidence="2">The sequence shown here is derived from an EMBL/GenBank/DDBJ whole genome shotgun (WGS) entry which is preliminary data.</text>
</comment>
<keyword evidence="1" id="KW-1133">Transmembrane helix</keyword>
<evidence type="ECO:0000313" key="3">
    <source>
        <dbReference type="Proteomes" id="UP000231426"/>
    </source>
</evidence>
<dbReference type="AlphaFoldDB" id="A0A2M6W6F6"/>
<organism evidence="2 3">
    <name type="scientific">Candidatus Magasanikbacteria bacterium CG10_big_fil_rev_8_21_14_0_10_36_32</name>
    <dbReference type="NCBI Taxonomy" id="1974646"/>
    <lineage>
        <taxon>Bacteria</taxon>
        <taxon>Candidatus Magasanikiibacteriota</taxon>
    </lineage>
</organism>
<evidence type="ECO:0000256" key="1">
    <source>
        <dbReference type="SAM" id="Phobius"/>
    </source>
</evidence>
<feature type="transmembrane region" description="Helical" evidence="1">
    <location>
        <begin position="104"/>
        <end position="123"/>
    </location>
</feature>
<protein>
    <recommendedName>
        <fullName evidence="4">Dickkopf N-terminal cysteine-rich domain-containing protein</fullName>
    </recommendedName>
</protein>
<dbReference type="EMBL" id="PFBV01000003">
    <property type="protein sequence ID" value="PIT88377.1"/>
    <property type="molecule type" value="Genomic_DNA"/>
</dbReference>
<sequence length="564" mass="59811">MYFKKVFFFLVFSVILFPLTVDLVLAQTGSSIIQSENYLCWKKEDCVQARQEMAGELLASDGWIQEEPCTGEWGKCLAGRATKTSISFGGKSSFANLGDYIKTIYNYALVALGVLAVVMIIVSGVQWITSAGSSEVIGQSKKRIGGAVIGLFIAFMSYNILNSINPALVNLRLPQIWMLRAEPELSVAAGDYCDPRGGETKTACEADGQHICFTIGYDSDRQGACAVLAEYISTVSVSFVGGAASIGAGAEASIGKELANGAKTVLSKGGTKILSFATKIPAKELANYSKSQAATAVLKNVGSKVFSFKGLKWGATAVGAVWACDKVSDASADSISCGKIVVSTASGIVEYAVDEFVDFFANHNGVCLPKAEALQNGEMCDVNKNQCAEGHCVKMKGVTAAFKCWAKTEIGFCSDGKNGSQCYNVSDCAAGLKCVEDAYVPLCSNGLNGSPCGKASDCKSDNCNKDRCVGGVLEDGDWCSDTAECNSASECIGLMNCGPNYQILTPGVCEKECQLWDLSANKLWEGKWGVCIPVKQTGKINILKTKMQLENDAPASNDVKCSGY</sequence>
<evidence type="ECO:0000313" key="2">
    <source>
        <dbReference type="EMBL" id="PIT88377.1"/>
    </source>
</evidence>
<feature type="transmembrane region" description="Helical" evidence="1">
    <location>
        <begin position="144"/>
        <end position="161"/>
    </location>
</feature>
<reference evidence="3" key="1">
    <citation type="submission" date="2017-09" db="EMBL/GenBank/DDBJ databases">
        <title>Depth-based differentiation of microbial function through sediment-hosted aquifers and enrichment of novel symbionts in the deep terrestrial subsurface.</title>
        <authorList>
            <person name="Probst A.J."/>
            <person name="Ladd B."/>
            <person name="Jarett J.K."/>
            <person name="Geller-Mcgrath D.E."/>
            <person name="Sieber C.M.K."/>
            <person name="Emerson J.B."/>
            <person name="Anantharaman K."/>
            <person name="Thomas B.C."/>
            <person name="Malmstrom R."/>
            <person name="Stieglmeier M."/>
            <person name="Klingl A."/>
            <person name="Woyke T."/>
            <person name="Ryan C.M."/>
            <person name="Banfield J.F."/>
        </authorList>
    </citation>
    <scope>NUCLEOTIDE SEQUENCE [LARGE SCALE GENOMIC DNA]</scope>
</reference>
<keyword evidence="1" id="KW-0812">Transmembrane</keyword>
<name>A0A2M6W6F6_9BACT</name>